<dbReference type="PANTHER" id="PTHR12903">
    <property type="entry name" value="MITOCHONDRIAL RIBOSOMAL PROTEIN L24"/>
    <property type="match status" value="1"/>
</dbReference>
<dbReference type="GO" id="GO:0006412">
    <property type="term" value="P:translation"/>
    <property type="evidence" value="ECO:0007669"/>
    <property type="project" value="InterPro"/>
</dbReference>
<feature type="region of interest" description="Disordered" evidence="4">
    <location>
        <begin position="1"/>
        <end position="24"/>
    </location>
</feature>
<evidence type="ECO:0008006" key="7">
    <source>
        <dbReference type="Google" id="ProtNLM"/>
    </source>
</evidence>
<sequence>MQKLLKRANQAQRQAQRRATEAAKRDRINAINRNKESLRRANQEVRQNLRDARQTRQDAWELGPLAPKRDLGFNGYGLLKESARTDWSMDGRLSLKPELLEKRCAWAGGSKQLNLAPKDRVVILDGPDRGKIDRIKEINLAVGSVTLENCHQVMSAGLMGDQQYRAQPMPLPIDSIRLVHPITDPNTGVTRDVIINELKSVGSNMNSPHMTFDRWEYGKRWDRVVPSLNTVIPWPAVEPPKLTTHKIDTIRDNVENRTFFYSLLSPPMPESVIDELRGKYSRFRTRHDAEYVARKEAEAAAKKQTHEVNKSMQTPLEEFHEKQRQLRAQEGEPELSDAMLEKIGEIIARKKKEALGNAGMTEVSPTSMPPTGGASSSTSAPGPL</sequence>
<proteinExistence type="inferred from homology"/>
<protein>
    <recommendedName>
        <fullName evidence="7">KOW domain-containing protein</fullName>
    </recommendedName>
</protein>
<feature type="region of interest" description="Disordered" evidence="4">
    <location>
        <begin position="352"/>
        <end position="384"/>
    </location>
</feature>
<organism evidence="5 6">
    <name type="scientific">Stachybotrys chartarum (strain CBS 109288 / IBT 7711)</name>
    <name type="common">Toxic black mold</name>
    <name type="synonym">Stilbospora chartarum</name>
    <dbReference type="NCBI Taxonomy" id="1280523"/>
    <lineage>
        <taxon>Eukaryota</taxon>
        <taxon>Fungi</taxon>
        <taxon>Dikarya</taxon>
        <taxon>Ascomycota</taxon>
        <taxon>Pezizomycotina</taxon>
        <taxon>Sordariomycetes</taxon>
        <taxon>Hypocreomycetidae</taxon>
        <taxon>Hypocreales</taxon>
        <taxon>Stachybotryaceae</taxon>
        <taxon>Stachybotrys</taxon>
    </lineage>
</organism>
<dbReference type="OrthoDB" id="359154at2759"/>
<dbReference type="InterPro" id="IPR041988">
    <property type="entry name" value="Ribosomal_uL24_KOW"/>
</dbReference>
<gene>
    <name evidence="5" type="ORF">S7711_02516</name>
</gene>
<dbReference type="Proteomes" id="UP000028045">
    <property type="component" value="Unassembled WGS sequence"/>
</dbReference>
<dbReference type="AlphaFoldDB" id="A0A084B599"/>
<dbReference type="InterPro" id="IPR008991">
    <property type="entry name" value="Translation_prot_SH3-like_sf"/>
</dbReference>
<dbReference type="GO" id="GO:0003723">
    <property type="term" value="F:RNA binding"/>
    <property type="evidence" value="ECO:0007669"/>
    <property type="project" value="InterPro"/>
</dbReference>
<feature type="compositionally biased region" description="Low complexity" evidence="4">
    <location>
        <begin position="364"/>
        <end position="384"/>
    </location>
</feature>
<dbReference type="GO" id="GO:0005840">
    <property type="term" value="C:ribosome"/>
    <property type="evidence" value="ECO:0007669"/>
    <property type="project" value="UniProtKB-KW"/>
</dbReference>
<evidence type="ECO:0000256" key="3">
    <source>
        <dbReference type="ARBA" id="ARBA00023274"/>
    </source>
</evidence>
<feature type="compositionally biased region" description="Basic and acidic residues" evidence="4">
    <location>
        <begin position="317"/>
        <end position="330"/>
    </location>
</feature>
<evidence type="ECO:0000313" key="5">
    <source>
        <dbReference type="EMBL" id="KEY72728.1"/>
    </source>
</evidence>
<dbReference type="InterPro" id="IPR003256">
    <property type="entry name" value="Ribosomal_uL24"/>
</dbReference>
<feature type="compositionally biased region" description="Basic and acidic residues" evidence="4">
    <location>
        <begin position="298"/>
        <end position="309"/>
    </location>
</feature>
<keyword evidence="2" id="KW-0689">Ribosomal protein</keyword>
<comment type="similarity">
    <text evidence="1">Belongs to the universal ribosomal protein uL24 family.</text>
</comment>
<name>A0A084B599_STACB</name>
<keyword evidence="6" id="KW-1185">Reference proteome</keyword>
<dbReference type="Pfam" id="PF22682">
    <property type="entry name" value="Ribosomal_uL24m-like"/>
    <property type="match status" value="1"/>
</dbReference>
<dbReference type="GO" id="GO:0003735">
    <property type="term" value="F:structural constituent of ribosome"/>
    <property type="evidence" value="ECO:0007669"/>
    <property type="project" value="InterPro"/>
</dbReference>
<accession>A0A084B599</accession>
<dbReference type="SUPFAM" id="SSF50104">
    <property type="entry name" value="Translation proteins SH3-like domain"/>
    <property type="match status" value="1"/>
</dbReference>
<dbReference type="GO" id="GO:1990904">
    <property type="term" value="C:ribonucleoprotein complex"/>
    <property type="evidence" value="ECO:0007669"/>
    <property type="project" value="UniProtKB-KW"/>
</dbReference>
<dbReference type="HOGENOM" id="CLU_041333_0_0_1"/>
<evidence type="ECO:0000256" key="4">
    <source>
        <dbReference type="SAM" id="MobiDB-lite"/>
    </source>
</evidence>
<reference evidence="5 6" key="1">
    <citation type="journal article" date="2014" name="BMC Genomics">
        <title>Comparative genome sequencing reveals chemotype-specific gene clusters in the toxigenic black mold Stachybotrys.</title>
        <authorList>
            <person name="Semeiks J."/>
            <person name="Borek D."/>
            <person name="Otwinowski Z."/>
            <person name="Grishin N.V."/>
        </authorList>
    </citation>
    <scope>NUCLEOTIDE SEQUENCE [LARGE SCALE GENOMIC DNA]</scope>
    <source>
        <strain evidence="6">CBS 109288 / IBT 7711</strain>
    </source>
</reference>
<evidence type="ECO:0000256" key="1">
    <source>
        <dbReference type="ARBA" id="ARBA00010618"/>
    </source>
</evidence>
<evidence type="ECO:0000313" key="6">
    <source>
        <dbReference type="Proteomes" id="UP000028045"/>
    </source>
</evidence>
<dbReference type="CDD" id="cd06089">
    <property type="entry name" value="KOW_RPL26"/>
    <property type="match status" value="1"/>
</dbReference>
<dbReference type="EMBL" id="KL648018">
    <property type="protein sequence ID" value="KEY72728.1"/>
    <property type="molecule type" value="Genomic_DNA"/>
</dbReference>
<feature type="region of interest" description="Disordered" evidence="4">
    <location>
        <begin position="298"/>
        <end position="337"/>
    </location>
</feature>
<evidence type="ECO:0000256" key="2">
    <source>
        <dbReference type="ARBA" id="ARBA00022980"/>
    </source>
</evidence>
<keyword evidence="3" id="KW-0687">Ribonucleoprotein</keyword>